<dbReference type="AlphaFoldDB" id="A0A426ZGB0"/>
<proteinExistence type="predicted"/>
<gene>
    <name evidence="1" type="ORF">B296_00038323</name>
</gene>
<accession>A0A426ZGB0</accession>
<evidence type="ECO:0000313" key="1">
    <source>
        <dbReference type="EMBL" id="RRT63001.1"/>
    </source>
</evidence>
<sequence>MGSLSRKKKRIVLRPLELTSWLRLSPRGCWVVSVLTISDPPSSTKSIMEQCVMAEESAWLGSAHVRKIIHVNWEDRKRSIKVRRDYFGREFQSIGFWGPWMGPAQRPRVLPTLILRASGDKVYVELTDTVSGRLTLCKVDDAMPGADVA</sequence>
<name>A0A426ZGB0_ENSVE</name>
<reference evidence="1 2" key="1">
    <citation type="journal article" date="2014" name="Agronomy (Basel)">
        <title>A Draft Genome Sequence for Ensete ventricosum, the Drought-Tolerant Tree Against Hunger.</title>
        <authorList>
            <person name="Harrison J."/>
            <person name="Moore K.A."/>
            <person name="Paszkiewicz K."/>
            <person name="Jones T."/>
            <person name="Grant M."/>
            <person name="Ambacheew D."/>
            <person name="Muzemil S."/>
            <person name="Studholme D.J."/>
        </authorList>
    </citation>
    <scope>NUCLEOTIDE SEQUENCE [LARGE SCALE GENOMIC DNA]</scope>
</reference>
<comment type="caution">
    <text evidence="1">The sequence shown here is derived from an EMBL/GenBank/DDBJ whole genome shotgun (WGS) entry which is preliminary data.</text>
</comment>
<evidence type="ECO:0000313" key="2">
    <source>
        <dbReference type="Proteomes" id="UP000287651"/>
    </source>
</evidence>
<organism evidence="1 2">
    <name type="scientific">Ensete ventricosum</name>
    <name type="common">Abyssinian banana</name>
    <name type="synonym">Musa ensete</name>
    <dbReference type="NCBI Taxonomy" id="4639"/>
    <lineage>
        <taxon>Eukaryota</taxon>
        <taxon>Viridiplantae</taxon>
        <taxon>Streptophyta</taxon>
        <taxon>Embryophyta</taxon>
        <taxon>Tracheophyta</taxon>
        <taxon>Spermatophyta</taxon>
        <taxon>Magnoliopsida</taxon>
        <taxon>Liliopsida</taxon>
        <taxon>Zingiberales</taxon>
        <taxon>Musaceae</taxon>
        <taxon>Ensete</taxon>
    </lineage>
</organism>
<protein>
    <submittedName>
        <fullName evidence="1">Uncharacterized protein</fullName>
    </submittedName>
</protein>
<dbReference type="EMBL" id="AMZH03006765">
    <property type="protein sequence ID" value="RRT63001.1"/>
    <property type="molecule type" value="Genomic_DNA"/>
</dbReference>
<dbReference type="Proteomes" id="UP000287651">
    <property type="component" value="Unassembled WGS sequence"/>
</dbReference>